<evidence type="ECO:0000313" key="1">
    <source>
        <dbReference type="EMBL" id="WBV61242.1"/>
    </source>
</evidence>
<dbReference type="RefSeq" id="WP_271149537.1">
    <property type="nucleotide sequence ID" value="NZ_CP115859.1"/>
</dbReference>
<protein>
    <submittedName>
        <fullName evidence="1">Uncharacterized protein</fullName>
    </submittedName>
</protein>
<gene>
    <name evidence="1" type="ORF">PFY12_03760</name>
</gene>
<dbReference type="EMBL" id="CP115859">
    <property type="protein sequence ID" value="WBV61242.1"/>
    <property type="molecule type" value="Genomic_DNA"/>
</dbReference>
<dbReference type="Proteomes" id="UP001210978">
    <property type="component" value="Chromosome"/>
</dbReference>
<organism evidence="1 2">
    <name type="scientific">Chryseobacterium camelliae</name>
    <dbReference type="NCBI Taxonomy" id="1265445"/>
    <lineage>
        <taxon>Bacteria</taxon>
        <taxon>Pseudomonadati</taxon>
        <taxon>Bacteroidota</taxon>
        <taxon>Flavobacteriia</taxon>
        <taxon>Flavobacteriales</taxon>
        <taxon>Weeksellaceae</taxon>
        <taxon>Chryseobacterium group</taxon>
        <taxon>Chryseobacterium</taxon>
    </lineage>
</organism>
<keyword evidence="2" id="KW-1185">Reference proteome</keyword>
<evidence type="ECO:0000313" key="2">
    <source>
        <dbReference type="Proteomes" id="UP001210978"/>
    </source>
</evidence>
<sequence>MNKYLYSIGALVLSQVFYSQVIIGGTTGTANSKTSVLLEFEAGQNKGIILPYTRSLPSSPTEGTILLDASSETAARVKYYNGSWIDLSGQDADVSSFLTSQPTAAQVSESSSAKSIIGSNSSQAEGVLILESSTKAMVLPMVESTDNIPNPSPGMIVYINKTGSKRLAIFNGSKWSYWMP</sequence>
<name>A0ABY7QQK3_9FLAO</name>
<reference evidence="1 2" key="1">
    <citation type="submission" date="2023-01" db="EMBL/GenBank/DDBJ databases">
        <title>Complete genome of Chryseobacterium camelliae VAN22-5A.</title>
        <authorList>
            <person name="Zong G."/>
            <person name="Cao G."/>
        </authorList>
    </citation>
    <scope>NUCLEOTIDE SEQUENCE [LARGE SCALE GENOMIC DNA]</scope>
    <source>
        <strain evidence="1 2">VAN22-5A</strain>
    </source>
</reference>
<proteinExistence type="predicted"/>
<accession>A0ABY7QQK3</accession>